<dbReference type="HOGENOM" id="CLU_3072576_0_0_1"/>
<organism evidence="1 2">
    <name type="scientific">Theobroma cacao</name>
    <name type="common">Cacao</name>
    <name type="synonym">Cocoa</name>
    <dbReference type="NCBI Taxonomy" id="3641"/>
    <lineage>
        <taxon>Eukaryota</taxon>
        <taxon>Viridiplantae</taxon>
        <taxon>Streptophyta</taxon>
        <taxon>Embryophyta</taxon>
        <taxon>Tracheophyta</taxon>
        <taxon>Spermatophyta</taxon>
        <taxon>Magnoliopsida</taxon>
        <taxon>eudicotyledons</taxon>
        <taxon>Gunneridae</taxon>
        <taxon>Pentapetalae</taxon>
        <taxon>rosids</taxon>
        <taxon>malvids</taxon>
        <taxon>Malvales</taxon>
        <taxon>Malvaceae</taxon>
        <taxon>Byttnerioideae</taxon>
        <taxon>Theobroma</taxon>
    </lineage>
</organism>
<dbReference type="Proteomes" id="UP000026915">
    <property type="component" value="Chromosome 5"/>
</dbReference>
<dbReference type="Gramene" id="EOY10999">
    <property type="protein sequence ID" value="EOY10999"/>
    <property type="gene ID" value="TCM_026262"/>
</dbReference>
<keyword evidence="2" id="KW-1185">Reference proteome</keyword>
<evidence type="ECO:0000313" key="2">
    <source>
        <dbReference type="Proteomes" id="UP000026915"/>
    </source>
</evidence>
<name>A0A061F908_THECC</name>
<dbReference type="EMBL" id="CM001883">
    <property type="protein sequence ID" value="EOY10999.1"/>
    <property type="molecule type" value="Genomic_DNA"/>
</dbReference>
<dbReference type="AlphaFoldDB" id="A0A061F908"/>
<reference evidence="1 2" key="1">
    <citation type="journal article" date="2013" name="Genome Biol.">
        <title>The genome sequence of the most widely cultivated cacao type and its use to identify candidate genes regulating pod color.</title>
        <authorList>
            <person name="Motamayor J.C."/>
            <person name="Mockaitis K."/>
            <person name="Schmutz J."/>
            <person name="Haiminen N."/>
            <person name="Iii D.L."/>
            <person name="Cornejo O."/>
            <person name="Findley S.D."/>
            <person name="Zheng P."/>
            <person name="Utro F."/>
            <person name="Royaert S."/>
            <person name="Saski C."/>
            <person name="Jenkins J."/>
            <person name="Podicheti R."/>
            <person name="Zhao M."/>
            <person name="Scheffler B.E."/>
            <person name="Stack J.C."/>
            <person name="Feltus F.A."/>
            <person name="Mustiga G.M."/>
            <person name="Amores F."/>
            <person name="Phillips W."/>
            <person name="Marelli J.P."/>
            <person name="May G.D."/>
            <person name="Shapiro H."/>
            <person name="Ma J."/>
            <person name="Bustamante C.D."/>
            <person name="Schnell R.J."/>
            <person name="Main D."/>
            <person name="Gilbert D."/>
            <person name="Parida L."/>
            <person name="Kuhn D.N."/>
        </authorList>
    </citation>
    <scope>NUCLEOTIDE SEQUENCE [LARGE SCALE GENOMIC DNA]</scope>
    <source>
        <strain evidence="2">cv. Matina 1-6</strain>
    </source>
</reference>
<sequence length="53" mass="6009">MKIMKDAGWCLLPVCPWLRTFICSSLLPRAFLLLHKSPSVSFSFFFGFAVVLS</sequence>
<dbReference type="InParanoid" id="A0A061F908"/>
<gene>
    <name evidence="1" type="ORF">TCM_026262</name>
</gene>
<proteinExistence type="predicted"/>
<accession>A0A061F908</accession>
<evidence type="ECO:0000313" key="1">
    <source>
        <dbReference type="EMBL" id="EOY10999.1"/>
    </source>
</evidence>
<protein>
    <submittedName>
        <fullName evidence="1">Uncharacterized protein</fullName>
    </submittedName>
</protein>